<evidence type="ECO:0000256" key="3">
    <source>
        <dbReference type="ARBA" id="ARBA00023163"/>
    </source>
</evidence>
<keyword evidence="2" id="KW-0238">DNA-binding</keyword>
<dbReference type="InterPro" id="IPR036388">
    <property type="entry name" value="WH-like_DNA-bd_sf"/>
</dbReference>
<evidence type="ECO:0000259" key="4">
    <source>
        <dbReference type="PROSITE" id="PS51118"/>
    </source>
</evidence>
<feature type="domain" description="HTH hxlR-type" evidence="4">
    <location>
        <begin position="18"/>
        <end position="117"/>
    </location>
</feature>
<evidence type="ECO:0000256" key="2">
    <source>
        <dbReference type="ARBA" id="ARBA00023125"/>
    </source>
</evidence>
<comment type="caution">
    <text evidence="5">The sequence shown here is derived from an EMBL/GenBank/DDBJ whole genome shotgun (WGS) entry which is preliminary data.</text>
</comment>
<dbReference type="PANTHER" id="PTHR33204:SF18">
    <property type="entry name" value="TRANSCRIPTIONAL REGULATORY PROTEIN"/>
    <property type="match status" value="1"/>
</dbReference>
<evidence type="ECO:0000313" key="5">
    <source>
        <dbReference type="EMBL" id="MCL9812841.1"/>
    </source>
</evidence>
<dbReference type="PROSITE" id="PS51118">
    <property type="entry name" value="HTH_HXLR"/>
    <property type="match status" value="1"/>
</dbReference>
<dbReference type="Gene3D" id="1.10.10.10">
    <property type="entry name" value="Winged helix-like DNA-binding domain superfamily/Winged helix DNA-binding domain"/>
    <property type="match status" value="1"/>
</dbReference>
<dbReference type="SUPFAM" id="SSF46785">
    <property type="entry name" value="Winged helix' DNA-binding domain"/>
    <property type="match status" value="1"/>
</dbReference>
<evidence type="ECO:0000256" key="1">
    <source>
        <dbReference type="ARBA" id="ARBA00023015"/>
    </source>
</evidence>
<dbReference type="InterPro" id="IPR002577">
    <property type="entry name" value="HTH_HxlR"/>
</dbReference>
<dbReference type="EMBL" id="JAKRVY010000001">
    <property type="protein sequence ID" value="MCL9812841.1"/>
    <property type="molecule type" value="Genomic_DNA"/>
</dbReference>
<dbReference type="RefSeq" id="WP_250594876.1">
    <property type="nucleotide sequence ID" value="NZ_JAKRVY010000001.1"/>
</dbReference>
<reference evidence="5 6" key="1">
    <citation type="journal article" date="2022" name="Syst. Appl. Microbiol.">
        <title>Natronocalculus amylovorans gen. nov., sp. nov., and Natranaeroarchaeum aerophilus sp. nov., dominant culturable amylolytic natronoarchaea from hypersaline soda lakes in southwestern Siberia.</title>
        <authorList>
            <person name="Sorokin D.Y."/>
            <person name="Elcheninov A.G."/>
            <person name="Khizhniak T.V."/>
            <person name="Koenen M."/>
            <person name="Bale N.J."/>
            <person name="Damste J.S.S."/>
            <person name="Kublanov I.V."/>
        </authorList>
    </citation>
    <scope>NUCLEOTIDE SEQUENCE [LARGE SCALE GENOMIC DNA]</scope>
    <source>
        <strain evidence="5 6">AArc-St1-1</strain>
    </source>
</reference>
<evidence type="ECO:0000313" key="6">
    <source>
        <dbReference type="Proteomes" id="UP001202674"/>
    </source>
</evidence>
<proteinExistence type="predicted"/>
<dbReference type="Proteomes" id="UP001202674">
    <property type="component" value="Unassembled WGS sequence"/>
</dbReference>
<dbReference type="Pfam" id="PF01638">
    <property type="entry name" value="HxlR"/>
    <property type="match status" value="1"/>
</dbReference>
<keyword evidence="1" id="KW-0805">Transcription regulation</keyword>
<dbReference type="GO" id="GO:0003677">
    <property type="term" value="F:DNA binding"/>
    <property type="evidence" value="ECO:0007669"/>
    <property type="project" value="UniProtKB-KW"/>
</dbReference>
<organism evidence="5 6">
    <name type="scientific">Natranaeroarchaeum aerophilus</name>
    <dbReference type="NCBI Taxonomy" id="2917711"/>
    <lineage>
        <taxon>Archaea</taxon>
        <taxon>Methanobacteriati</taxon>
        <taxon>Methanobacteriota</taxon>
        <taxon>Stenosarchaea group</taxon>
        <taxon>Halobacteria</taxon>
        <taxon>Halobacteriales</taxon>
        <taxon>Natronoarchaeaceae</taxon>
        <taxon>Natranaeroarchaeum</taxon>
    </lineage>
</organism>
<gene>
    <name evidence="5" type="ORF">AArcSt11_04145</name>
</gene>
<keyword evidence="6" id="KW-1185">Reference proteome</keyword>
<accession>A0AAE3FPN0</accession>
<protein>
    <submittedName>
        <fullName evidence="5">Helix-turn-helix transcriptional regulator</fullName>
    </submittedName>
</protein>
<dbReference type="InterPro" id="IPR036390">
    <property type="entry name" value="WH_DNA-bd_sf"/>
</dbReference>
<keyword evidence="3" id="KW-0804">Transcription</keyword>
<sequence length="124" mass="13882">MSQPSSALPTWCEGDDWCPMESTAAIIGKKWHPVIVHTLLENGPLGFNALQRDLDGISSKVLSESLEDMEDKHLLERRVISETPFRVEYALTEHGESLEPVIDAMIDWGETYLEEATEPAESIV</sequence>
<dbReference type="PANTHER" id="PTHR33204">
    <property type="entry name" value="TRANSCRIPTIONAL REGULATOR, MARR FAMILY"/>
    <property type="match status" value="1"/>
</dbReference>
<dbReference type="AlphaFoldDB" id="A0AAE3FPN0"/>
<name>A0AAE3FPN0_9EURY</name>